<dbReference type="InterPro" id="IPR013813">
    <property type="entry name" value="Endoribo_LPSP/chorism_mut-like"/>
</dbReference>
<evidence type="ECO:0000313" key="2">
    <source>
        <dbReference type="EMBL" id="PRH85558.1"/>
    </source>
</evidence>
<accession>A0A2S9Q873</accession>
<dbReference type="Pfam" id="PF14588">
    <property type="entry name" value="YjgF_endoribonc"/>
    <property type="match status" value="1"/>
</dbReference>
<sequence length="162" mass="17023">MVRPDIAAAAGAERRLEELGIALPPPPTPFGAYVEGVRIGRLLFLSGMLPVIDRKPQFIGRLGGELTAEQGYQAAELAARSALAAIRQELGSLDKVTGIAKLGVYIATQGDFREHPKVADGASELLLKVFGAEMLSGRVVLGVASLPLGLPVEVELVVEIAD</sequence>
<dbReference type="Proteomes" id="UP000237682">
    <property type="component" value="Unassembled WGS sequence"/>
</dbReference>
<evidence type="ECO:0000259" key="1">
    <source>
        <dbReference type="Pfam" id="PF14588"/>
    </source>
</evidence>
<dbReference type="SUPFAM" id="SSF55298">
    <property type="entry name" value="YjgF-like"/>
    <property type="match status" value="1"/>
</dbReference>
<gene>
    <name evidence="2" type="ORF">C5L14_21490</name>
</gene>
<reference evidence="2 3" key="1">
    <citation type="submission" date="2018-02" db="EMBL/GenBank/DDBJ databases">
        <title>Whole genome sequencing of endophytic bacterium.</title>
        <authorList>
            <person name="Eedara R."/>
            <person name="Podile A.R."/>
        </authorList>
    </citation>
    <scope>NUCLEOTIDE SEQUENCE [LARGE SCALE GENOMIC DNA]</scope>
    <source>
        <strain evidence="2 3">RP1T</strain>
    </source>
</reference>
<organism evidence="2 3">
    <name type="scientific">Labrys okinawensis</name>
    <dbReference type="NCBI Taxonomy" id="346911"/>
    <lineage>
        <taxon>Bacteria</taxon>
        <taxon>Pseudomonadati</taxon>
        <taxon>Pseudomonadota</taxon>
        <taxon>Alphaproteobacteria</taxon>
        <taxon>Hyphomicrobiales</taxon>
        <taxon>Xanthobacteraceae</taxon>
        <taxon>Labrys</taxon>
    </lineage>
</organism>
<dbReference type="AlphaFoldDB" id="A0A2S9Q873"/>
<dbReference type="CDD" id="cd02199">
    <property type="entry name" value="YjgF_YER057c_UK114_like_1"/>
    <property type="match status" value="1"/>
</dbReference>
<feature type="domain" description="Endoribonuclease L-PSP/chorismate mutase-like" evidence="1">
    <location>
        <begin position="14"/>
        <end position="150"/>
    </location>
</feature>
<dbReference type="Gene3D" id="3.30.1330.40">
    <property type="entry name" value="RutC-like"/>
    <property type="match status" value="1"/>
</dbReference>
<evidence type="ECO:0000313" key="3">
    <source>
        <dbReference type="Proteomes" id="UP000237682"/>
    </source>
</evidence>
<dbReference type="OrthoDB" id="9806350at2"/>
<dbReference type="EMBL" id="PUEJ01000008">
    <property type="protein sequence ID" value="PRH85558.1"/>
    <property type="molecule type" value="Genomic_DNA"/>
</dbReference>
<dbReference type="PANTHER" id="PTHR43760">
    <property type="entry name" value="ENDORIBONUCLEASE-RELATED"/>
    <property type="match status" value="1"/>
</dbReference>
<dbReference type="RefSeq" id="WP_105864118.1">
    <property type="nucleotide sequence ID" value="NZ_PUEJ01000008.1"/>
</dbReference>
<keyword evidence="3" id="KW-1185">Reference proteome</keyword>
<comment type="caution">
    <text evidence="2">The sequence shown here is derived from an EMBL/GenBank/DDBJ whole genome shotgun (WGS) entry which is preliminary data.</text>
</comment>
<dbReference type="PANTHER" id="PTHR43760:SF1">
    <property type="entry name" value="ENDORIBONUCLEASE L-PSP_CHORISMATE MUTASE-LIKE DOMAIN-CONTAINING PROTEIN"/>
    <property type="match status" value="1"/>
</dbReference>
<proteinExistence type="predicted"/>
<name>A0A2S9Q873_9HYPH</name>
<dbReference type="InterPro" id="IPR035959">
    <property type="entry name" value="RutC-like_sf"/>
</dbReference>
<protein>
    <submittedName>
        <fullName evidence="2">RidA family protein</fullName>
    </submittedName>
</protein>